<keyword evidence="3" id="KW-1185">Reference proteome</keyword>
<proteinExistence type="predicted"/>
<evidence type="ECO:0000256" key="1">
    <source>
        <dbReference type="SAM" id="MobiDB-lite"/>
    </source>
</evidence>
<feature type="region of interest" description="Disordered" evidence="1">
    <location>
        <begin position="1"/>
        <end position="45"/>
    </location>
</feature>
<evidence type="ECO:0000313" key="2">
    <source>
        <dbReference type="EMBL" id="MEX5718014.1"/>
    </source>
</evidence>
<dbReference type="Proteomes" id="UP001560045">
    <property type="component" value="Unassembled WGS sequence"/>
</dbReference>
<comment type="caution">
    <text evidence="2">The sequence shown here is derived from an EMBL/GenBank/DDBJ whole genome shotgun (WGS) entry which is preliminary data.</text>
</comment>
<protein>
    <submittedName>
        <fullName evidence="2">Uncharacterized protein</fullName>
    </submittedName>
</protein>
<accession>A0ABV3XBS9</accession>
<gene>
    <name evidence="2" type="ORF">ABQ292_06490</name>
</gene>
<sequence>MTSARTGPRPAARRAPARRPSPSRTPARRPPARRPTGSRPAARGRRSRALALRSWGPFFLVCAVLLAVLVWRADGAAPTRTEVCTVPASSVTLSAEQVENARTIAQVARDRGLPERATVIALATAMQESTLRNLDHGDRDSLGLFQQRPSQGWGTPEQVQDPVYAAGQFYDRLVRVPDWETGELTLVADAVQRSAFPLAYGRWSDFARSLTAALRSDDFQRNCA</sequence>
<dbReference type="RefSeq" id="WP_369204444.1">
    <property type="nucleotide sequence ID" value="NZ_JBFNXQ010000013.1"/>
</dbReference>
<organism evidence="2 3">
    <name type="scientific">Geodermatophilus maliterrae</name>
    <dbReference type="NCBI Taxonomy" id="3162531"/>
    <lineage>
        <taxon>Bacteria</taxon>
        <taxon>Bacillati</taxon>
        <taxon>Actinomycetota</taxon>
        <taxon>Actinomycetes</taxon>
        <taxon>Geodermatophilales</taxon>
        <taxon>Geodermatophilaceae</taxon>
        <taxon>Geodermatophilus</taxon>
    </lineage>
</organism>
<name>A0ABV3XBS9_9ACTN</name>
<feature type="compositionally biased region" description="Low complexity" evidence="1">
    <location>
        <begin position="1"/>
        <end position="10"/>
    </location>
</feature>
<dbReference type="EMBL" id="JBFNXQ010000013">
    <property type="protein sequence ID" value="MEX5718014.1"/>
    <property type="molecule type" value="Genomic_DNA"/>
</dbReference>
<reference evidence="2 3" key="1">
    <citation type="submission" date="2024-06" db="EMBL/GenBank/DDBJ databases">
        <title>Draft genome sequence of Geodermatophilus badlandi, a novel member of the Geodermatophilaceae isolated from badland sedimentary rocks in the Red desert, Wyoming, USA.</title>
        <authorList>
            <person name="Ben Tekaya S."/>
            <person name="Nouioui I."/>
            <person name="Flores G.M."/>
            <person name="Shaal M.N."/>
            <person name="Bredoire F."/>
            <person name="Basile F."/>
            <person name="Van Diepen L."/>
            <person name="Ward N.L."/>
        </authorList>
    </citation>
    <scope>NUCLEOTIDE SEQUENCE [LARGE SCALE GENOMIC DNA]</scope>
    <source>
        <strain evidence="2 3">WL48A</strain>
    </source>
</reference>
<evidence type="ECO:0000313" key="3">
    <source>
        <dbReference type="Proteomes" id="UP001560045"/>
    </source>
</evidence>